<feature type="compositionally biased region" description="Basic and acidic residues" evidence="1">
    <location>
        <begin position="142"/>
        <end position="152"/>
    </location>
</feature>
<dbReference type="EMBL" id="FOME01000025">
    <property type="protein sequence ID" value="SFF28526.1"/>
    <property type="molecule type" value="Genomic_DNA"/>
</dbReference>
<proteinExistence type="predicted"/>
<name>A0A1H6EL32_9PSEU</name>
<reference evidence="4 5" key="2">
    <citation type="submission" date="2016-10" db="EMBL/GenBank/DDBJ databases">
        <authorList>
            <person name="Varghese N."/>
            <person name="Submissions S."/>
        </authorList>
    </citation>
    <scope>NUCLEOTIDE SEQUENCE [LARGE SCALE GENOMIC DNA]</scope>
    <source>
        <strain evidence="5">ATCC 20501</strain>
        <strain evidence="3 4">CGMCC 4.3529</strain>
    </source>
</reference>
<keyword evidence="4" id="KW-1185">Reference proteome</keyword>
<dbReference type="AlphaFoldDB" id="A0A1H6EL32"/>
<evidence type="ECO:0000256" key="1">
    <source>
        <dbReference type="SAM" id="MobiDB-lite"/>
    </source>
</evidence>
<evidence type="ECO:0000313" key="4">
    <source>
        <dbReference type="Proteomes" id="UP000199690"/>
    </source>
</evidence>
<evidence type="ECO:0000313" key="3">
    <source>
        <dbReference type="EMBL" id="SFF28526.1"/>
    </source>
</evidence>
<feature type="region of interest" description="Disordered" evidence="1">
    <location>
        <begin position="142"/>
        <end position="232"/>
    </location>
</feature>
<protein>
    <submittedName>
        <fullName evidence="2">Uncharacterized protein</fullName>
    </submittedName>
</protein>
<feature type="region of interest" description="Disordered" evidence="1">
    <location>
        <begin position="1"/>
        <end position="37"/>
    </location>
</feature>
<evidence type="ECO:0000313" key="5">
    <source>
        <dbReference type="Proteomes" id="UP000236729"/>
    </source>
</evidence>
<sequence length="232" mass="24296">MAGLPGDVSRRGGPAFAVGRRRAQPGRLQQHRCGGGQATARFRGARGGFEVGGEFGVRACCRQGSVPAGPVRIGCGFRDPAVDLGELRVGRCRAGRGSHQRVAEAQASAGDLDQPGAFGGFEVSGAEPLEQAEVAAVVHSRDQQRFPRRRGEFAQPGGEGGPQRRIERDRPGLQRAQIPVRGTGQGRQRQRVARGGPDEPVAGRTVDRPAEVGQQPGCVVGCQAGEPELGDA</sequence>
<dbReference type="Proteomes" id="UP000236729">
    <property type="component" value="Unassembled WGS sequence"/>
</dbReference>
<reference evidence="2" key="1">
    <citation type="submission" date="2016-10" db="EMBL/GenBank/DDBJ databases">
        <authorList>
            <person name="de Groot N.N."/>
        </authorList>
    </citation>
    <scope>NUCLEOTIDE SEQUENCE [LARGE SCALE GENOMIC DNA]</scope>
    <source>
        <strain evidence="2">ATCC 20501</strain>
    </source>
</reference>
<accession>A0A1H6EL32</accession>
<feature type="compositionally biased region" description="Basic and acidic residues" evidence="1">
    <location>
        <begin position="162"/>
        <end position="172"/>
    </location>
</feature>
<accession>A0A1I2HIC7</accession>
<dbReference type="EMBL" id="FNVB01000020">
    <property type="protein sequence ID" value="SEG98562.1"/>
    <property type="molecule type" value="Genomic_DNA"/>
</dbReference>
<organism evidence="2 5">
    <name type="scientific">Saccharopolyspora kobensis</name>
    <dbReference type="NCBI Taxonomy" id="146035"/>
    <lineage>
        <taxon>Bacteria</taxon>
        <taxon>Bacillati</taxon>
        <taxon>Actinomycetota</taxon>
        <taxon>Actinomycetes</taxon>
        <taxon>Pseudonocardiales</taxon>
        <taxon>Pseudonocardiaceae</taxon>
        <taxon>Saccharopolyspora</taxon>
    </lineage>
</organism>
<evidence type="ECO:0000313" key="2">
    <source>
        <dbReference type="EMBL" id="SEG98562.1"/>
    </source>
</evidence>
<gene>
    <name evidence="2" type="ORF">SAMN02982929_07126</name>
    <name evidence="3" type="ORF">SAMN05216506_12542</name>
</gene>
<dbReference type="Proteomes" id="UP000199690">
    <property type="component" value="Unassembled WGS sequence"/>
</dbReference>